<protein>
    <submittedName>
        <fullName evidence="2">DUF2314 domain-containing protein</fullName>
    </submittedName>
</protein>
<evidence type="ECO:0000313" key="3">
    <source>
        <dbReference type="Proteomes" id="UP001056109"/>
    </source>
</evidence>
<sequence>MTTTEATREWELWDAQELASLIDGFPIPSLEQLQEIQPGDIVKLVFGLTDPETDIAAERMWVIVNELAGTGFIGTLDTDPEVIESLTAGDEIHFDASHVIEIFDEDAPQGSAGGCGGNCNCTCGQ</sequence>
<name>A0ABY5AGB8_9ACTO</name>
<dbReference type="Proteomes" id="UP001056109">
    <property type="component" value="Chromosome"/>
</dbReference>
<organism evidence="2 3">
    <name type="scientific">Arcanobacterium pinnipediorum</name>
    <dbReference type="NCBI Taxonomy" id="1503041"/>
    <lineage>
        <taxon>Bacteria</taxon>
        <taxon>Bacillati</taxon>
        <taxon>Actinomycetota</taxon>
        <taxon>Actinomycetes</taxon>
        <taxon>Actinomycetales</taxon>
        <taxon>Actinomycetaceae</taxon>
        <taxon>Arcanobacterium</taxon>
    </lineage>
</organism>
<proteinExistence type="predicted"/>
<dbReference type="Pfam" id="PF10077">
    <property type="entry name" value="DUF2314"/>
    <property type="match status" value="1"/>
</dbReference>
<feature type="domain" description="DUF2314" evidence="1">
    <location>
        <begin position="41"/>
        <end position="99"/>
    </location>
</feature>
<gene>
    <name evidence="2" type="ORF">NG665_07600</name>
</gene>
<reference evidence="2" key="1">
    <citation type="submission" date="2022-06" db="EMBL/GenBank/DDBJ databases">
        <title>Complete Genome Sequence of Arcanobacterium pinnipediorum strain DSM 28752 isolated from a harbour seal.</title>
        <authorList>
            <person name="Borowiak M."/>
            <person name="Kreitlow A."/>
            <person name="Alssahen M."/>
            <person name="Malorny B."/>
            <person name="Laemmler C."/>
            <person name="Prenger-Berninghoff E."/>
            <person name="Siebert U."/>
            <person name="Ploetz M."/>
            <person name="Abdulmawjood A."/>
        </authorList>
    </citation>
    <scope>NUCLEOTIDE SEQUENCE</scope>
    <source>
        <strain evidence="2">DSM 28752</strain>
    </source>
</reference>
<evidence type="ECO:0000313" key="2">
    <source>
        <dbReference type="EMBL" id="USR79234.1"/>
    </source>
</evidence>
<dbReference type="RefSeq" id="WP_252673108.1">
    <property type="nucleotide sequence ID" value="NZ_CP099547.1"/>
</dbReference>
<dbReference type="EMBL" id="CP099547">
    <property type="protein sequence ID" value="USR79234.1"/>
    <property type="molecule type" value="Genomic_DNA"/>
</dbReference>
<keyword evidence="3" id="KW-1185">Reference proteome</keyword>
<evidence type="ECO:0000259" key="1">
    <source>
        <dbReference type="Pfam" id="PF10077"/>
    </source>
</evidence>
<accession>A0ABY5AGB8</accession>
<dbReference type="PANTHER" id="PTHR38743:SF2">
    <property type="entry name" value="DUF2185 DOMAIN-CONTAINING PROTEIN"/>
    <property type="match status" value="1"/>
</dbReference>
<dbReference type="PANTHER" id="PTHR38743">
    <property type="entry name" value="SIMILAR TO GLYOXYLASE I FAMILY PROTEIN"/>
    <property type="match status" value="1"/>
</dbReference>
<dbReference type="InterPro" id="IPR018756">
    <property type="entry name" value="DUF2314"/>
</dbReference>